<comment type="caution">
    <text evidence="7">The sequence shown here is derived from an EMBL/GenBank/DDBJ whole genome shotgun (WGS) entry which is preliminary data.</text>
</comment>
<evidence type="ECO:0000256" key="3">
    <source>
        <dbReference type="ARBA" id="ARBA00022692"/>
    </source>
</evidence>
<keyword evidence="2" id="KW-1003">Cell membrane</keyword>
<evidence type="ECO:0000256" key="2">
    <source>
        <dbReference type="ARBA" id="ARBA00022475"/>
    </source>
</evidence>
<evidence type="ECO:0000256" key="4">
    <source>
        <dbReference type="ARBA" id="ARBA00022989"/>
    </source>
</evidence>
<keyword evidence="8" id="KW-1185">Reference proteome</keyword>
<feature type="transmembrane region" description="Helical" evidence="6">
    <location>
        <begin position="30"/>
        <end position="46"/>
    </location>
</feature>
<proteinExistence type="predicted"/>
<gene>
    <name evidence="7" type="ORF">FHR87_000883</name>
</gene>
<dbReference type="AlphaFoldDB" id="A0A839T1L8"/>
<evidence type="ECO:0000256" key="1">
    <source>
        <dbReference type="ARBA" id="ARBA00004651"/>
    </source>
</evidence>
<dbReference type="GO" id="GO:0016787">
    <property type="term" value="F:hydrolase activity"/>
    <property type="evidence" value="ECO:0007669"/>
    <property type="project" value="UniProtKB-KW"/>
</dbReference>
<protein>
    <submittedName>
        <fullName evidence="7">Putative effector of murein hydrolase LrgA (UPF0299 family)</fullName>
    </submittedName>
</protein>
<evidence type="ECO:0000313" key="8">
    <source>
        <dbReference type="Proteomes" id="UP000549250"/>
    </source>
</evidence>
<feature type="transmembrane region" description="Helical" evidence="6">
    <location>
        <begin position="58"/>
        <end position="78"/>
    </location>
</feature>
<dbReference type="RefSeq" id="WP_183165495.1">
    <property type="nucleotide sequence ID" value="NZ_JACHXI010000003.1"/>
</dbReference>
<dbReference type="Pfam" id="PF03788">
    <property type="entry name" value="LrgA"/>
    <property type="match status" value="1"/>
</dbReference>
<keyword evidence="7" id="KW-0378">Hydrolase</keyword>
<organism evidence="7 8">
    <name type="scientific">Azomonas macrocytogenes</name>
    <name type="common">Azotobacter macrocytogenes</name>
    <dbReference type="NCBI Taxonomy" id="69962"/>
    <lineage>
        <taxon>Bacteria</taxon>
        <taxon>Pseudomonadati</taxon>
        <taxon>Pseudomonadota</taxon>
        <taxon>Gammaproteobacteria</taxon>
        <taxon>Pseudomonadales</taxon>
        <taxon>Pseudomonadaceae</taxon>
        <taxon>Azomonas</taxon>
    </lineage>
</organism>
<keyword evidence="4 6" id="KW-1133">Transmembrane helix</keyword>
<dbReference type="GO" id="GO:0005886">
    <property type="term" value="C:plasma membrane"/>
    <property type="evidence" value="ECO:0007669"/>
    <property type="project" value="UniProtKB-SubCell"/>
</dbReference>
<keyword evidence="5 6" id="KW-0472">Membrane</keyword>
<dbReference type="Proteomes" id="UP000549250">
    <property type="component" value="Unassembled WGS sequence"/>
</dbReference>
<reference evidence="7 8" key="1">
    <citation type="submission" date="2020-08" db="EMBL/GenBank/DDBJ databases">
        <title>Genomic Encyclopedia of Type Strains, Phase III (KMG-III): the genomes of soil and plant-associated and newly described type strains.</title>
        <authorList>
            <person name="Whitman W."/>
        </authorList>
    </citation>
    <scope>NUCLEOTIDE SEQUENCE [LARGE SCALE GENOMIC DNA]</scope>
    <source>
        <strain evidence="7 8">CECT 4462</strain>
    </source>
</reference>
<dbReference type="EMBL" id="JACHXI010000003">
    <property type="protein sequence ID" value="MBB3102500.1"/>
    <property type="molecule type" value="Genomic_DNA"/>
</dbReference>
<dbReference type="PANTHER" id="PTHR33931">
    <property type="entry name" value="HOLIN-LIKE PROTEIN CIDA-RELATED"/>
    <property type="match status" value="1"/>
</dbReference>
<feature type="transmembrane region" description="Helical" evidence="6">
    <location>
        <begin position="84"/>
        <end position="110"/>
    </location>
</feature>
<dbReference type="InterPro" id="IPR005538">
    <property type="entry name" value="LrgA/CidA"/>
</dbReference>
<keyword evidence="3 6" id="KW-0812">Transmembrane</keyword>
<sequence>MLLRGLSLLVLFQLLGTAISVLFIPLLPGPIVGILLLFGFLLWRGRVGEPMQQAATTLLRFLPLLLVPPAVGVMAYAAEILDHFWAIAGTMTLSLIISLVFTGWLMQFLIRRQANRRGQA</sequence>
<dbReference type="PANTHER" id="PTHR33931:SF2">
    <property type="entry name" value="HOLIN-LIKE PROTEIN CIDA"/>
    <property type="match status" value="1"/>
</dbReference>
<evidence type="ECO:0000313" key="7">
    <source>
        <dbReference type="EMBL" id="MBB3102500.1"/>
    </source>
</evidence>
<name>A0A839T1L8_AZOMA</name>
<accession>A0A839T1L8</accession>
<comment type="subcellular location">
    <subcellularLocation>
        <location evidence="1">Cell membrane</location>
        <topology evidence="1">Multi-pass membrane protein</topology>
    </subcellularLocation>
</comment>
<evidence type="ECO:0000256" key="6">
    <source>
        <dbReference type="SAM" id="Phobius"/>
    </source>
</evidence>
<evidence type="ECO:0000256" key="5">
    <source>
        <dbReference type="ARBA" id="ARBA00023136"/>
    </source>
</evidence>